<evidence type="ECO:0000313" key="3">
    <source>
        <dbReference type="Proteomes" id="UP000317982"/>
    </source>
</evidence>
<comment type="caution">
    <text evidence="2">The sequence shown here is derived from an EMBL/GenBank/DDBJ whole genome shotgun (WGS) entry which is preliminary data.</text>
</comment>
<evidence type="ECO:0000256" key="1">
    <source>
        <dbReference type="SAM" id="Phobius"/>
    </source>
</evidence>
<dbReference type="Proteomes" id="UP000317982">
    <property type="component" value="Unassembled WGS sequence"/>
</dbReference>
<keyword evidence="1" id="KW-1133">Transmembrane helix</keyword>
<proteinExistence type="predicted"/>
<dbReference type="EMBL" id="VIRS01000025">
    <property type="protein sequence ID" value="TQS41548.1"/>
    <property type="molecule type" value="Genomic_DNA"/>
</dbReference>
<evidence type="ECO:0000313" key="2">
    <source>
        <dbReference type="EMBL" id="TQS41548.1"/>
    </source>
</evidence>
<dbReference type="AlphaFoldDB" id="A0A545AJQ6"/>
<feature type="transmembrane region" description="Helical" evidence="1">
    <location>
        <begin position="38"/>
        <end position="57"/>
    </location>
</feature>
<feature type="transmembrane region" description="Helical" evidence="1">
    <location>
        <begin position="12"/>
        <end position="32"/>
    </location>
</feature>
<keyword evidence="1" id="KW-0812">Transmembrane</keyword>
<protein>
    <submittedName>
        <fullName evidence="2">Uncharacterized protein</fullName>
    </submittedName>
</protein>
<reference evidence="2 3" key="1">
    <citation type="submission" date="2019-07" db="EMBL/GenBank/DDBJ databases">
        <title>Cryptosporangium phraense sp. nov., isolated from plant litter.</title>
        <authorList>
            <person name="Suriyachadkun C."/>
        </authorList>
    </citation>
    <scope>NUCLEOTIDE SEQUENCE [LARGE SCALE GENOMIC DNA]</scope>
    <source>
        <strain evidence="2 3">A-T 5661</strain>
    </source>
</reference>
<name>A0A545AJQ6_9ACTN</name>
<keyword evidence="1" id="KW-0472">Membrane</keyword>
<dbReference type="RefSeq" id="WP_142708052.1">
    <property type="nucleotide sequence ID" value="NZ_VIRS01000025.1"/>
</dbReference>
<keyword evidence="3" id="KW-1185">Reference proteome</keyword>
<dbReference type="InParanoid" id="A0A545AJQ6"/>
<organism evidence="2 3">
    <name type="scientific">Cryptosporangium phraense</name>
    <dbReference type="NCBI Taxonomy" id="2593070"/>
    <lineage>
        <taxon>Bacteria</taxon>
        <taxon>Bacillati</taxon>
        <taxon>Actinomycetota</taxon>
        <taxon>Actinomycetes</taxon>
        <taxon>Cryptosporangiales</taxon>
        <taxon>Cryptosporangiaceae</taxon>
        <taxon>Cryptosporangium</taxon>
    </lineage>
</organism>
<sequence>MLALRQVATEPRLFAVSVGGSALVVLIVGWIAGFAVALVLLAGLLVIALLTVVRMIVQSEGTAAERIGAVGDGQARTGADLQELARRVRAVESAQREVTDLRDHVDRLETVVSVLTRWPRDLVDAPVTTSAFYRPAGGDDSGPPTSTRDELDRYERRRAAQERGRKRVARWRTQLKSSPDRLVVYVDVFWLPGAATADGLPMLLLRRAVMEAPAWPPAGGATGRSLSGQYVAAIEKRFAEAHSWRDITFWSAPAGEDLSRLVARLLADRDRWQDLADGLPAAVRDGDAARLSRASLEEIEALAAEPGKAGTEPVRIVRYTALIEGVRAGEPAMRHAYLVWTAADPVASVVADAFDRVLEGMSGETGGAPDLGPGAATADLVRWHGVDGLRVDARATLERRRARLAEKEAAAVAERKAAARHRHAAQYRAR</sequence>
<accession>A0A545AJQ6</accession>
<dbReference type="OrthoDB" id="9826942at2"/>
<gene>
    <name evidence="2" type="ORF">FL583_29130</name>
</gene>